<dbReference type="SMART" id="SM00360">
    <property type="entry name" value="RRM"/>
    <property type="match status" value="1"/>
</dbReference>
<feature type="compositionally biased region" description="Basic and acidic residues" evidence="3">
    <location>
        <begin position="1"/>
        <end position="11"/>
    </location>
</feature>
<keyword evidence="6" id="KW-1185">Reference proteome</keyword>
<name>A0ABN9T3W5_9DINO</name>
<evidence type="ECO:0000256" key="2">
    <source>
        <dbReference type="PROSITE-ProRule" id="PRU00176"/>
    </source>
</evidence>
<gene>
    <name evidence="5" type="ORF">PCOR1329_LOCUS35306</name>
</gene>
<proteinExistence type="predicted"/>
<dbReference type="Pfam" id="PF00076">
    <property type="entry name" value="RRM_1"/>
    <property type="match status" value="1"/>
</dbReference>
<evidence type="ECO:0000256" key="1">
    <source>
        <dbReference type="ARBA" id="ARBA00022884"/>
    </source>
</evidence>
<dbReference type="InterPro" id="IPR050374">
    <property type="entry name" value="RRT5_SRSF_SR"/>
</dbReference>
<comment type="caution">
    <text evidence="5">The sequence shown here is derived from an EMBL/GenBank/DDBJ whole genome shotgun (WGS) entry which is preliminary data.</text>
</comment>
<accession>A0ABN9T3W5</accession>
<evidence type="ECO:0000256" key="3">
    <source>
        <dbReference type="SAM" id="MobiDB-lite"/>
    </source>
</evidence>
<dbReference type="InterPro" id="IPR000504">
    <property type="entry name" value="RRM_dom"/>
</dbReference>
<feature type="region of interest" description="Disordered" evidence="3">
    <location>
        <begin position="1"/>
        <end position="22"/>
    </location>
</feature>
<dbReference type="CDD" id="cd00590">
    <property type="entry name" value="RRM_SF"/>
    <property type="match status" value="1"/>
</dbReference>
<dbReference type="InterPro" id="IPR012677">
    <property type="entry name" value="Nucleotide-bd_a/b_plait_sf"/>
</dbReference>
<dbReference type="Gene3D" id="3.30.70.330">
    <property type="match status" value="1"/>
</dbReference>
<protein>
    <recommendedName>
        <fullName evidence="4">RRM domain-containing protein</fullName>
    </recommendedName>
</protein>
<keyword evidence="1 2" id="KW-0694">RNA-binding</keyword>
<sequence length="139" mass="15383">MIFVREDRSRGGQDQGQGRRIQGDLGGFKGGFKGGGKGGYGYKGYGKDAAPLRVGPRDKGRLVYCGNLPFRCSWQEIKDVFKQYGKVISVDIAQDFDGRSKGYASVLMEKEDEAEAAIAALNEQDFQGRNMMVRLDNFL</sequence>
<dbReference type="PROSITE" id="PS50102">
    <property type="entry name" value="RRM"/>
    <property type="match status" value="1"/>
</dbReference>
<organism evidence="5 6">
    <name type="scientific">Prorocentrum cordatum</name>
    <dbReference type="NCBI Taxonomy" id="2364126"/>
    <lineage>
        <taxon>Eukaryota</taxon>
        <taxon>Sar</taxon>
        <taxon>Alveolata</taxon>
        <taxon>Dinophyceae</taxon>
        <taxon>Prorocentrales</taxon>
        <taxon>Prorocentraceae</taxon>
        <taxon>Prorocentrum</taxon>
    </lineage>
</organism>
<dbReference type="PANTHER" id="PTHR23003:SF3">
    <property type="entry name" value="FI21236P1-RELATED"/>
    <property type="match status" value="1"/>
</dbReference>
<dbReference type="InterPro" id="IPR035979">
    <property type="entry name" value="RBD_domain_sf"/>
</dbReference>
<dbReference type="SUPFAM" id="SSF54928">
    <property type="entry name" value="RNA-binding domain, RBD"/>
    <property type="match status" value="1"/>
</dbReference>
<dbReference type="EMBL" id="CAUYUJ010014314">
    <property type="protein sequence ID" value="CAK0839689.1"/>
    <property type="molecule type" value="Genomic_DNA"/>
</dbReference>
<feature type="domain" description="RRM" evidence="4">
    <location>
        <begin position="61"/>
        <end position="138"/>
    </location>
</feature>
<evidence type="ECO:0000259" key="4">
    <source>
        <dbReference type="PROSITE" id="PS50102"/>
    </source>
</evidence>
<evidence type="ECO:0000313" key="6">
    <source>
        <dbReference type="Proteomes" id="UP001189429"/>
    </source>
</evidence>
<dbReference type="PANTHER" id="PTHR23003">
    <property type="entry name" value="RNA RECOGNITION MOTIF RRM DOMAIN CONTAINING PROTEIN"/>
    <property type="match status" value="1"/>
</dbReference>
<evidence type="ECO:0000313" key="5">
    <source>
        <dbReference type="EMBL" id="CAK0839689.1"/>
    </source>
</evidence>
<reference evidence="5" key="1">
    <citation type="submission" date="2023-10" db="EMBL/GenBank/DDBJ databases">
        <authorList>
            <person name="Chen Y."/>
            <person name="Shah S."/>
            <person name="Dougan E. K."/>
            <person name="Thang M."/>
            <person name="Chan C."/>
        </authorList>
    </citation>
    <scope>NUCLEOTIDE SEQUENCE [LARGE SCALE GENOMIC DNA]</scope>
</reference>
<dbReference type="Proteomes" id="UP001189429">
    <property type="component" value="Unassembled WGS sequence"/>
</dbReference>